<gene>
    <name evidence="1" type="ORF">A6R68_23213</name>
</gene>
<evidence type="ECO:0000313" key="2">
    <source>
        <dbReference type="Proteomes" id="UP000092124"/>
    </source>
</evidence>
<organism evidence="1 2">
    <name type="scientific">Neotoma lepida</name>
    <name type="common">Desert woodrat</name>
    <dbReference type="NCBI Taxonomy" id="56216"/>
    <lineage>
        <taxon>Eukaryota</taxon>
        <taxon>Metazoa</taxon>
        <taxon>Chordata</taxon>
        <taxon>Craniata</taxon>
        <taxon>Vertebrata</taxon>
        <taxon>Euteleostomi</taxon>
        <taxon>Mammalia</taxon>
        <taxon>Eutheria</taxon>
        <taxon>Euarchontoglires</taxon>
        <taxon>Glires</taxon>
        <taxon>Rodentia</taxon>
        <taxon>Myomorpha</taxon>
        <taxon>Muroidea</taxon>
        <taxon>Cricetidae</taxon>
        <taxon>Neotominae</taxon>
        <taxon>Neotoma</taxon>
    </lineage>
</organism>
<evidence type="ECO:0000313" key="1">
    <source>
        <dbReference type="EMBL" id="OBS82803.1"/>
    </source>
</evidence>
<dbReference type="EMBL" id="LZPO01007988">
    <property type="protein sequence ID" value="OBS82803.1"/>
    <property type="molecule type" value="Genomic_DNA"/>
</dbReference>
<keyword evidence="2" id="KW-1185">Reference proteome</keyword>
<dbReference type="AlphaFoldDB" id="A0A1A6HWG7"/>
<dbReference type="Proteomes" id="UP000092124">
    <property type="component" value="Unassembled WGS sequence"/>
</dbReference>
<reference evidence="1 2" key="1">
    <citation type="submission" date="2016-06" db="EMBL/GenBank/DDBJ databases">
        <title>The Draft Genome Sequence and Annotation of the Desert Woodrat Neotoma lepida.</title>
        <authorList>
            <person name="Campbell M."/>
            <person name="Oakeson K.F."/>
            <person name="Yandell M."/>
            <person name="Halpert J.R."/>
            <person name="Dearing D."/>
        </authorList>
    </citation>
    <scope>NUCLEOTIDE SEQUENCE [LARGE SCALE GENOMIC DNA]</scope>
    <source>
        <strain evidence="1">417</strain>
        <tissue evidence="1">Liver</tissue>
    </source>
</reference>
<accession>A0A1A6HWG7</accession>
<proteinExistence type="predicted"/>
<comment type="caution">
    <text evidence="1">The sequence shown here is derived from an EMBL/GenBank/DDBJ whole genome shotgun (WGS) entry which is preliminary data.</text>
</comment>
<sequence length="133" mass="14254">MSLQDHKCPQGSNEGVKRVNHIHQGTTVRAGSSFQRVQACDLQATWGAGRKVHWKEYRSRDGLSTDTVRSIPKNTYKSLGSQVEESALRAPAQAIMPLANAPATGDPVCPGLSDVGSLPQPSSCQVFPALLQS</sequence>
<name>A0A1A6HWG7_NEOLE</name>
<protein>
    <submittedName>
        <fullName evidence="1">Uncharacterized protein</fullName>
    </submittedName>
</protein>